<keyword evidence="4" id="KW-1185">Reference proteome</keyword>
<dbReference type="PANTHER" id="PTHR46723">
    <property type="entry name" value="LEUCINE-RICH REPEAT AND IQ DOMAIN-CONTAINING PROTEIN 3"/>
    <property type="match status" value="1"/>
</dbReference>
<dbReference type="Proteomes" id="UP001249851">
    <property type="component" value="Unassembled WGS sequence"/>
</dbReference>
<feature type="region of interest" description="Disordered" evidence="2">
    <location>
        <begin position="1"/>
        <end position="33"/>
    </location>
</feature>
<feature type="compositionally biased region" description="Basic and acidic residues" evidence="2">
    <location>
        <begin position="18"/>
        <end position="33"/>
    </location>
</feature>
<feature type="coiled-coil region" evidence="1">
    <location>
        <begin position="730"/>
        <end position="802"/>
    </location>
</feature>
<accession>A0AAD9QTT4</accession>
<sequence>MAFNVSNNEFARTPSTREASRKRQKSQFDKQREEEVIRNAHERGFLRPLTSDSIWERVGEKCHLEDISYLNVTRICLHTVKTIDLCTRLRICVLHSNYISTFDSLFYCRELVFLDLHRNQISKLPGHKFWASLTNLKAVFLHDNSISELGNVHYMAASPSISILTLYDTPLSLRPNYRHHVVNSLWSLKSLDNYVISDEEIIEDSSFGGRFAPLQPSFYVRVAMESPCCAWHFFVRPPPTFDGAVLAEFWESTYEEAAKEVNRLIAEVNKVQAKYCPVLIIQRCIRGHLARAKFKFIQDLRLWAAVSIQRYYRHYKGYTEAGTQLPPTSPAASRSSSAQTRFNYDTYLHGIKPAHSTSSGLISGKIARRPSSRNVSITVEPVGRISEEDYGRESLVTTSPVEDLETEGFPVRITTRISLNLKKLETSTSDIIRAQEEAVTVNRKLGLVEVKTVKSALESRESMQIRLATRDNIITKSKELKKEEQRIEEKHRKGKRRDRVGKYNTVKVFFGPVLETHTRSEREPRETEREPIKIQFRLSGFRPPMQAVDSFREMLISKREAGKEVRRAAREMERKAAQEPRKVAVKRQTVTTDQKLFIRTHGTMGLACLRAVHRAYRERERAITLSSKAIAVGQMRENREQAKERVIAFKQEYKEASLRRRARDSVRTTEMLKQRQAKEISEHERLSTARAMTTEQLRARRADVAFVADFNCQQTSISNALQRHDRISHRDEHAQEIEDVVRRERELSQDQQTLVRRYMEHRQLIRQAETTMARAELKEHLSREASQRKTAAKERVAQIKARSQETTEYYSAPVTHAPARLPPLAVVSPTLMDAWNEEDKFEWTPVSHQRSYSESHERELSPWKQRIYSVEPTCTVAL</sequence>
<protein>
    <submittedName>
        <fullName evidence="3">Leucine-rich repeat and IQ domain-containing protein 3</fullName>
    </submittedName>
</protein>
<dbReference type="InterPro" id="IPR001611">
    <property type="entry name" value="Leu-rich_rpt"/>
</dbReference>
<dbReference type="PROSITE" id="PS51450">
    <property type="entry name" value="LRR"/>
    <property type="match status" value="1"/>
</dbReference>
<evidence type="ECO:0000256" key="2">
    <source>
        <dbReference type="SAM" id="MobiDB-lite"/>
    </source>
</evidence>
<feature type="coiled-coil region" evidence="1">
    <location>
        <begin position="632"/>
        <end position="659"/>
    </location>
</feature>
<dbReference type="InterPro" id="IPR052859">
    <property type="entry name" value="LRR-IQ_domain_protein"/>
</dbReference>
<name>A0AAD9QTT4_ACRCE</name>
<dbReference type="Gene3D" id="3.80.10.10">
    <property type="entry name" value="Ribonuclease Inhibitor"/>
    <property type="match status" value="1"/>
</dbReference>
<gene>
    <name evidence="3" type="ORF">P5673_008723</name>
</gene>
<evidence type="ECO:0000313" key="3">
    <source>
        <dbReference type="EMBL" id="KAK2566961.1"/>
    </source>
</evidence>
<keyword evidence="1" id="KW-0175">Coiled coil</keyword>
<feature type="coiled-coil region" evidence="1">
    <location>
        <begin position="470"/>
        <end position="497"/>
    </location>
</feature>
<comment type="caution">
    <text evidence="3">The sequence shown here is derived from an EMBL/GenBank/DDBJ whole genome shotgun (WGS) entry which is preliminary data.</text>
</comment>
<dbReference type="Gene3D" id="1.20.5.190">
    <property type="match status" value="1"/>
</dbReference>
<dbReference type="AlphaFoldDB" id="A0AAD9QTT4"/>
<dbReference type="PROSITE" id="PS50096">
    <property type="entry name" value="IQ"/>
    <property type="match status" value="1"/>
</dbReference>
<evidence type="ECO:0000313" key="4">
    <source>
        <dbReference type="Proteomes" id="UP001249851"/>
    </source>
</evidence>
<proteinExistence type="predicted"/>
<dbReference type="InterPro" id="IPR032675">
    <property type="entry name" value="LRR_dom_sf"/>
</dbReference>
<feature type="compositionally biased region" description="Polar residues" evidence="2">
    <location>
        <begin position="1"/>
        <end position="17"/>
    </location>
</feature>
<dbReference type="PANTHER" id="PTHR46723:SF1">
    <property type="entry name" value="LEUCINE-RICH REPEAT AND IQ DOMAIN-CONTAINING PROTEIN 3"/>
    <property type="match status" value="1"/>
</dbReference>
<reference evidence="3" key="2">
    <citation type="journal article" date="2023" name="Science">
        <title>Genomic signatures of disease resistance in endangered staghorn corals.</title>
        <authorList>
            <person name="Vollmer S.V."/>
            <person name="Selwyn J.D."/>
            <person name="Despard B.A."/>
            <person name="Roesel C.L."/>
        </authorList>
    </citation>
    <scope>NUCLEOTIDE SEQUENCE</scope>
    <source>
        <strain evidence="3">K2</strain>
    </source>
</reference>
<feature type="coiled-coil region" evidence="1">
    <location>
        <begin position="247"/>
        <end position="274"/>
    </location>
</feature>
<dbReference type="SUPFAM" id="SSF52058">
    <property type="entry name" value="L domain-like"/>
    <property type="match status" value="1"/>
</dbReference>
<reference evidence="3" key="1">
    <citation type="journal article" date="2023" name="G3 (Bethesda)">
        <title>Whole genome assembly and annotation of the endangered Caribbean coral Acropora cervicornis.</title>
        <authorList>
            <person name="Selwyn J.D."/>
            <person name="Vollmer S.V."/>
        </authorList>
    </citation>
    <scope>NUCLEOTIDE SEQUENCE</scope>
    <source>
        <strain evidence="3">K2</strain>
    </source>
</reference>
<organism evidence="3 4">
    <name type="scientific">Acropora cervicornis</name>
    <name type="common">Staghorn coral</name>
    <dbReference type="NCBI Taxonomy" id="6130"/>
    <lineage>
        <taxon>Eukaryota</taxon>
        <taxon>Metazoa</taxon>
        <taxon>Cnidaria</taxon>
        <taxon>Anthozoa</taxon>
        <taxon>Hexacorallia</taxon>
        <taxon>Scleractinia</taxon>
        <taxon>Astrocoeniina</taxon>
        <taxon>Acroporidae</taxon>
        <taxon>Acropora</taxon>
    </lineage>
</organism>
<evidence type="ECO:0000256" key="1">
    <source>
        <dbReference type="SAM" id="Coils"/>
    </source>
</evidence>
<dbReference type="EMBL" id="JARQWQ010000015">
    <property type="protein sequence ID" value="KAK2566961.1"/>
    <property type="molecule type" value="Genomic_DNA"/>
</dbReference>